<proteinExistence type="predicted"/>
<protein>
    <submittedName>
        <fullName evidence="1">Uncharacterized protein</fullName>
    </submittedName>
</protein>
<organism evidence="1 2">
    <name type="scientific">Athelia psychrophila</name>
    <dbReference type="NCBI Taxonomy" id="1759441"/>
    <lineage>
        <taxon>Eukaryota</taxon>
        <taxon>Fungi</taxon>
        <taxon>Dikarya</taxon>
        <taxon>Basidiomycota</taxon>
        <taxon>Agaricomycotina</taxon>
        <taxon>Agaricomycetes</taxon>
        <taxon>Agaricomycetidae</taxon>
        <taxon>Atheliales</taxon>
        <taxon>Atheliaceae</taxon>
        <taxon>Athelia</taxon>
    </lineage>
</organism>
<sequence>MSIGITTLAGHFVECLLCFVDEHFGISLGGDLEMYKPYGQFLLVDQTKHLLLWDKIKLPHEEEKQISSRVLPTISFSVDINEKTVPMPIEKCDTLLRLVQILLGPGQPSPCVIANG</sequence>
<gene>
    <name evidence="1" type="ORF">FIBSPDRAFT_899083</name>
</gene>
<accession>A0A166A6F8</accession>
<dbReference type="STRING" id="436010.A0A166A6F8"/>
<evidence type="ECO:0000313" key="2">
    <source>
        <dbReference type="Proteomes" id="UP000076532"/>
    </source>
</evidence>
<dbReference type="EMBL" id="KV417665">
    <property type="protein sequence ID" value="KZP11291.1"/>
    <property type="molecule type" value="Genomic_DNA"/>
</dbReference>
<dbReference type="OrthoDB" id="198652at2759"/>
<name>A0A166A6F8_9AGAM</name>
<dbReference type="AlphaFoldDB" id="A0A166A6F8"/>
<keyword evidence="2" id="KW-1185">Reference proteome</keyword>
<dbReference type="Proteomes" id="UP000076532">
    <property type="component" value="Unassembled WGS sequence"/>
</dbReference>
<reference evidence="1 2" key="1">
    <citation type="journal article" date="2016" name="Mol. Biol. Evol.">
        <title>Comparative Genomics of Early-Diverging Mushroom-Forming Fungi Provides Insights into the Origins of Lignocellulose Decay Capabilities.</title>
        <authorList>
            <person name="Nagy L.G."/>
            <person name="Riley R."/>
            <person name="Tritt A."/>
            <person name="Adam C."/>
            <person name="Daum C."/>
            <person name="Floudas D."/>
            <person name="Sun H."/>
            <person name="Yadav J.S."/>
            <person name="Pangilinan J."/>
            <person name="Larsson K.H."/>
            <person name="Matsuura K."/>
            <person name="Barry K."/>
            <person name="Labutti K."/>
            <person name="Kuo R."/>
            <person name="Ohm R.A."/>
            <person name="Bhattacharya S.S."/>
            <person name="Shirouzu T."/>
            <person name="Yoshinaga Y."/>
            <person name="Martin F.M."/>
            <person name="Grigoriev I.V."/>
            <person name="Hibbett D.S."/>
        </authorList>
    </citation>
    <scope>NUCLEOTIDE SEQUENCE [LARGE SCALE GENOMIC DNA]</scope>
    <source>
        <strain evidence="1 2">CBS 109695</strain>
    </source>
</reference>
<evidence type="ECO:0000313" key="1">
    <source>
        <dbReference type="EMBL" id="KZP11291.1"/>
    </source>
</evidence>